<name>A0A9P8Y2Y9_9PEZI</name>
<dbReference type="InterPro" id="IPR013154">
    <property type="entry name" value="ADH-like_N"/>
</dbReference>
<dbReference type="InterPro" id="IPR002328">
    <property type="entry name" value="ADH_Zn_CS"/>
</dbReference>
<dbReference type="FunFam" id="3.40.50.720:FF:000022">
    <property type="entry name" value="Cinnamyl alcohol dehydrogenase"/>
    <property type="match status" value="1"/>
</dbReference>
<dbReference type="GO" id="GO:0008270">
    <property type="term" value="F:zinc ion binding"/>
    <property type="evidence" value="ECO:0007669"/>
    <property type="project" value="InterPro"/>
</dbReference>
<evidence type="ECO:0000313" key="7">
    <source>
        <dbReference type="EMBL" id="KAH7026579.1"/>
    </source>
</evidence>
<evidence type="ECO:0000313" key="8">
    <source>
        <dbReference type="Proteomes" id="UP000756346"/>
    </source>
</evidence>
<evidence type="ECO:0000256" key="5">
    <source>
        <dbReference type="RuleBase" id="RU361277"/>
    </source>
</evidence>
<dbReference type="InterPro" id="IPR013149">
    <property type="entry name" value="ADH-like_C"/>
</dbReference>
<dbReference type="Pfam" id="PF00107">
    <property type="entry name" value="ADH_zinc_N"/>
    <property type="match status" value="1"/>
</dbReference>
<dbReference type="Gene3D" id="3.40.50.720">
    <property type="entry name" value="NAD(P)-binding Rossmann-like Domain"/>
    <property type="match status" value="1"/>
</dbReference>
<dbReference type="InterPro" id="IPR047109">
    <property type="entry name" value="CAD-like"/>
</dbReference>
<keyword evidence="4" id="KW-0560">Oxidoreductase</keyword>
<evidence type="ECO:0000256" key="4">
    <source>
        <dbReference type="ARBA" id="ARBA00023002"/>
    </source>
</evidence>
<comment type="cofactor">
    <cofactor evidence="1 5">
        <name>Zn(2+)</name>
        <dbReference type="ChEBI" id="CHEBI:29105"/>
    </cofactor>
</comment>
<dbReference type="EMBL" id="JAGTJQ010000008">
    <property type="protein sequence ID" value="KAH7026579.1"/>
    <property type="molecule type" value="Genomic_DNA"/>
</dbReference>
<gene>
    <name evidence="7" type="ORF">B0I36DRAFT_376294</name>
</gene>
<dbReference type="SUPFAM" id="SSF50129">
    <property type="entry name" value="GroES-like"/>
    <property type="match status" value="1"/>
</dbReference>
<protein>
    <submittedName>
        <fullName evidence="7">Chaperonin 10-like protein</fullName>
    </submittedName>
</protein>
<dbReference type="Pfam" id="PF08240">
    <property type="entry name" value="ADH_N"/>
    <property type="match status" value="1"/>
</dbReference>
<dbReference type="SMART" id="SM00829">
    <property type="entry name" value="PKS_ER"/>
    <property type="match status" value="1"/>
</dbReference>
<evidence type="ECO:0000256" key="3">
    <source>
        <dbReference type="ARBA" id="ARBA00022833"/>
    </source>
</evidence>
<dbReference type="PROSITE" id="PS00059">
    <property type="entry name" value="ADH_ZINC"/>
    <property type="match status" value="1"/>
</dbReference>
<dbReference type="AlphaFoldDB" id="A0A9P8Y2Y9"/>
<keyword evidence="8" id="KW-1185">Reference proteome</keyword>
<reference evidence="7" key="1">
    <citation type="journal article" date="2021" name="Nat. Commun.">
        <title>Genetic determinants of endophytism in the Arabidopsis root mycobiome.</title>
        <authorList>
            <person name="Mesny F."/>
            <person name="Miyauchi S."/>
            <person name="Thiergart T."/>
            <person name="Pickel B."/>
            <person name="Atanasova L."/>
            <person name="Karlsson M."/>
            <person name="Huettel B."/>
            <person name="Barry K.W."/>
            <person name="Haridas S."/>
            <person name="Chen C."/>
            <person name="Bauer D."/>
            <person name="Andreopoulos W."/>
            <person name="Pangilinan J."/>
            <person name="LaButti K."/>
            <person name="Riley R."/>
            <person name="Lipzen A."/>
            <person name="Clum A."/>
            <person name="Drula E."/>
            <person name="Henrissat B."/>
            <person name="Kohler A."/>
            <person name="Grigoriev I.V."/>
            <person name="Martin F.M."/>
            <person name="Hacquard S."/>
        </authorList>
    </citation>
    <scope>NUCLEOTIDE SEQUENCE</scope>
    <source>
        <strain evidence="7">MPI-CAGE-CH-0230</strain>
    </source>
</reference>
<evidence type="ECO:0000256" key="2">
    <source>
        <dbReference type="ARBA" id="ARBA00022723"/>
    </source>
</evidence>
<dbReference type="GO" id="GO:0016616">
    <property type="term" value="F:oxidoreductase activity, acting on the CH-OH group of donors, NAD or NADP as acceptor"/>
    <property type="evidence" value="ECO:0007669"/>
    <property type="project" value="InterPro"/>
</dbReference>
<dbReference type="CDD" id="cd05283">
    <property type="entry name" value="CAD1"/>
    <property type="match status" value="1"/>
</dbReference>
<dbReference type="Proteomes" id="UP000756346">
    <property type="component" value="Unassembled WGS sequence"/>
</dbReference>
<dbReference type="InterPro" id="IPR020843">
    <property type="entry name" value="ER"/>
</dbReference>
<evidence type="ECO:0000259" key="6">
    <source>
        <dbReference type="SMART" id="SM00829"/>
    </source>
</evidence>
<accession>A0A9P8Y2Y9</accession>
<keyword evidence="3 5" id="KW-0862">Zinc</keyword>
<dbReference type="GeneID" id="70189986"/>
<dbReference type="InterPro" id="IPR011032">
    <property type="entry name" value="GroES-like_sf"/>
</dbReference>
<comment type="caution">
    <text evidence="7">The sequence shown here is derived from an EMBL/GenBank/DDBJ whole genome shotgun (WGS) entry which is preliminary data.</text>
</comment>
<organism evidence="7 8">
    <name type="scientific">Microdochium trichocladiopsis</name>
    <dbReference type="NCBI Taxonomy" id="1682393"/>
    <lineage>
        <taxon>Eukaryota</taxon>
        <taxon>Fungi</taxon>
        <taxon>Dikarya</taxon>
        <taxon>Ascomycota</taxon>
        <taxon>Pezizomycotina</taxon>
        <taxon>Sordariomycetes</taxon>
        <taxon>Xylariomycetidae</taxon>
        <taxon>Xylariales</taxon>
        <taxon>Microdochiaceae</taxon>
        <taxon>Microdochium</taxon>
    </lineage>
</organism>
<proteinExistence type="inferred from homology"/>
<sequence length="333" mass="36109">MVTFTAYKGHKSGKIQKSTITKPDKLEGDQVLVKITASGVCYTDIHFKTSDMVLGHEGIGVVEKVGPTCKVLKPGQRVGWGYTHDSCGHCQPCLRGDEIYCPQRAMYAEADLDQGSFASHAIWRKAFLFEIPDALSDEQAAPLQCGGATVFNALRAYNTQATETVGVMGVGGLGHLAIKFASKMGCRVVVLSGTESKRAEAMQLGASEFVATKGKKQLKVLQPLDRLLVTTSAQPNWEQIMPIMAPCASIHPLSIADGNFEVPYMPLLTKGMTIQGSVVAPRHVHKDMLEFAALHDVKPVTQTFPLTEKGVAEAMDKLEKGELHFRAVLIAQK</sequence>
<evidence type="ECO:0000256" key="1">
    <source>
        <dbReference type="ARBA" id="ARBA00001947"/>
    </source>
</evidence>
<dbReference type="Gene3D" id="3.90.180.10">
    <property type="entry name" value="Medium-chain alcohol dehydrogenases, catalytic domain"/>
    <property type="match status" value="1"/>
</dbReference>
<keyword evidence="2 5" id="KW-0479">Metal-binding</keyword>
<dbReference type="PANTHER" id="PTHR42683">
    <property type="entry name" value="ALDEHYDE REDUCTASE"/>
    <property type="match status" value="1"/>
</dbReference>
<feature type="domain" description="Enoyl reductase (ER)" evidence="6">
    <location>
        <begin position="13"/>
        <end position="329"/>
    </location>
</feature>
<dbReference type="InterPro" id="IPR036291">
    <property type="entry name" value="NAD(P)-bd_dom_sf"/>
</dbReference>
<dbReference type="RefSeq" id="XP_046009796.1">
    <property type="nucleotide sequence ID" value="XM_046160440.1"/>
</dbReference>
<comment type="similarity">
    <text evidence="5">Belongs to the zinc-containing alcohol dehydrogenase family.</text>
</comment>
<dbReference type="OrthoDB" id="1879366at2759"/>
<dbReference type="SUPFAM" id="SSF51735">
    <property type="entry name" value="NAD(P)-binding Rossmann-fold domains"/>
    <property type="match status" value="1"/>
</dbReference>